<dbReference type="PANTHER" id="PTHR42924:SF3">
    <property type="entry name" value="POLYMERASE_HISTIDINOL PHOSPHATASE N-TERMINAL DOMAIN-CONTAINING PROTEIN"/>
    <property type="match status" value="1"/>
</dbReference>
<evidence type="ECO:0000259" key="1">
    <source>
        <dbReference type="SMART" id="SM00481"/>
    </source>
</evidence>
<dbReference type="InterPro" id="IPR004013">
    <property type="entry name" value="PHP_dom"/>
</dbReference>
<accession>A0A1D2YWL1</accession>
<gene>
    <name evidence="2" type="ORF">BHF71_06715</name>
</gene>
<dbReference type="AlphaFoldDB" id="A0A1D2YWL1"/>
<reference evidence="2 3" key="1">
    <citation type="submission" date="2016-09" db="EMBL/GenBank/DDBJ databases">
        <title>Draft genome sequence for the type strain of Vulcanibacillus modesticaldus BR, a strictly anaerobic, moderately thermophilic, and nitrate-reducing bacterium from deep sea-hydrothermal vents of the Mid-Atlantic Ridge.</title>
        <authorList>
            <person name="Abin C.A."/>
            <person name="Hollibaugh J.T."/>
        </authorList>
    </citation>
    <scope>NUCLEOTIDE SEQUENCE [LARGE SCALE GENOMIC DNA]</scope>
    <source>
        <strain evidence="2 3">BR</strain>
    </source>
</reference>
<dbReference type="Gene3D" id="3.20.20.140">
    <property type="entry name" value="Metal-dependent hydrolases"/>
    <property type="match status" value="1"/>
</dbReference>
<comment type="caution">
    <text evidence="2">The sequence shown here is derived from an EMBL/GenBank/DDBJ whole genome shotgun (WGS) entry which is preliminary data.</text>
</comment>
<protein>
    <submittedName>
        <fullName evidence="2">Phosphatase</fullName>
    </submittedName>
</protein>
<sequence>MLKADLHTHSTASDGLHEPSENVKFAKKVGLAAIGITDHDSVSGIDEAIEIANQLGIEVVPGIEMSTVEKGQDIHILGYFVNYKDKEFLRSLDELLKVRERRNEMMVEKLNELGIDITIKEVVAKVRRKGAKPGRPHIGEVLLDKGIVSTMEEAFDLYLGKKGKAFVNPIRISPEEGIEIIKKAGGVPVLAHPGVYDDDEMVIRLIKYGLGGIEAYHPDHDQAGERKYQEMAERYRILATAGSDFHGTRGKTTFHAPIGTKTVSYHIVEKLKSLAGSI</sequence>
<dbReference type="Pfam" id="PF02811">
    <property type="entry name" value="PHP"/>
    <property type="match status" value="1"/>
</dbReference>
<dbReference type="OrthoDB" id="9804333at2"/>
<organism evidence="2 3">
    <name type="scientific">Vulcanibacillus modesticaldus</name>
    <dbReference type="NCBI Taxonomy" id="337097"/>
    <lineage>
        <taxon>Bacteria</taxon>
        <taxon>Bacillati</taxon>
        <taxon>Bacillota</taxon>
        <taxon>Bacilli</taxon>
        <taxon>Bacillales</taxon>
        <taxon>Bacillaceae</taxon>
        <taxon>Vulcanibacillus</taxon>
    </lineage>
</organism>
<dbReference type="EMBL" id="MIJF01000009">
    <property type="protein sequence ID" value="OEG00048.1"/>
    <property type="molecule type" value="Genomic_DNA"/>
</dbReference>
<dbReference type="SUPFAM" id="SSF89550">
    <property type="entry name" value="PHP domain-like"/>
    <property type="match status" value="1"/>
</dbReference>
<dbReference type="GO" id="GO:0035312">
    <property type="term" value="F:5'-3' DNA exonuclease activity"/>
    <property type="evidence" value="ECO:0007669"/>
    <property type="project" value="TreeGrafter"/>
</dbReference>
<evidence type="ECO:0000313" key="2">
    <source>
        <dbReference type="EMBL" id="OEG00048.1"/>
    </source>
</evidence>
<feature type="domain" description="Polymerase/histidinol phosphatase N-terminal" evidence="1">
    <location>
        <begin position="4"/>
        <end position="69"/>
    </location>
</feature>
<dbReference type="Proteomes" id="UP000243739">
    <property type="component" value="Unassembled WGS sequence"/>
</dbReference>
<proteinExistence type="predicted"/>
<dbReference type="STRING" id="337097.BHF71_06715"/>
<dbReference type="GO" id="GO:0004534">
    <property type="term" value="F:5'-3' RNA exonuclease activity"/>
    <property type="evidence" value="ECO:0007669"/>
    <property type="project" value="TreeGrafter"/>
</dbReference>
<dbReference type="PANTHER" id="PTHR42924">
    <property type="entry name" value="EXONUCLEASE"/>
    <property type="match status" value="1"/>
</dbReference>
<dbReference type="SMART" id="SM00481">
    <property type="entry name" value="POLIIIAc"/>
    <property type="match status" value="1"/>
</dbReference>
<dbReference type="Gene3D" id="1.10.150.650">
    <property type="match status" value="1"/>
</dbReference>
<dbReference type="InterPro" id="IPR003141">
    <property type="entry name" value="Pol/His_phosphatase_N"/>
</dbReference>
<keyword evidence="3" id="KW-1185">Reference proteome</keyword>
<evidence type="ECO:0000313" key="3">
    <source>
        <dbReference type="Proteomes" id="UP000243739"/>
    </source>
</evidence>
<dbReference type="InterPro" id="IPR052018">
    <property type="entry name" value="PHP_domain"/>
</dbReference>
<dbReference type="InterPro" id="IPR016195">
    <property type="entry name" value="Pol/histidinol_Pase-like"/>
</dbReference>
<dbReference type="CDD" id="cd07438">
    <property type="entry name" value="PHP_HisPPase_AMP"/>
    <property type="match status" value="1"/>
</dbReference>
<name>A0A1D2YWL1_9BACI</name>